<keyword evidence="4" id="KW-1185">Reference proteome</keyword>
<evidence type="ECO:0000313" key="4">
    <source>
        <dbReference type="Proteomes" id="UP001595593"/>
    </source>
</evidence>
<gene>
    <name evidence="3" type="ORF">ACFOD4_12320</name>
</gene>
<evidence type="ECO:0000259" key="2">
    <source>
        <dbReference type="Pfam" id="PF09361"/>
    </source>
</evidence>
<feature type="domain" description="Phasin" evidence="2">
    <location>
        <begin position="73"/>
        <end position="172"/>
    </location>
</feature>
<comment type="caution">
    <text evidence="3">The sequence shown here is derived from an EMBL/GenBank/DDBJ whole genome shotgun (WGS) entry which is preliminary data.</text>
</comment>
<sequence>MATAPRTARLRPGPVMAKPDETMPVETAPSSVATVSPALHETSDSGVAGGPPAMESKMDQATRTVDGFNKAAEEAMEFGRGNLEAFTKATQTYMSGMQELSRQAFAVMQGLNEQALQNARAMTSVKSLKEAAEMQVTFTKAQLERSMTEATKFNEAAFKLAEQSSAPIAARMTLAVERLARPAPLN</sequence>
<reference evidence="4" key="1">
    <citation type="journal article" date="2019" name="Int. J. Syst. Evol. Microbiol.">
        <title>The Global Catalogue of Microorganisms (GCM) 10K type strain sequencing project: providing services to taxonomists for standard genome sequencing and annotation.</title>
        <authorList>
            <consortium name="The Broad Institute Genomics Platform"/>
            <consortium name="The Broad Institute Genome Sequencing Center for Infectious Disease"/>
            <person name="Wu L."/>
            <person name="Ma J."/>
        </authorList>
    </citation>
    <scope>NUCLEOTIDE SEQUENCE [LARGE SCALE GENOMIC DNA]</scope>
    <source>
        <strain evidence="4">KCTC 52094</strain>
    </source>
</reference>
<dbReference type="InterPro" id="IPR018968">
    <property type="entry name" value="Phasin"/>
</dbReference>
<dbReference type="RefSeq" id="WP_379596802.1">
    <property type="nucleotide sequence ID" value="NZ_JBHRTN010000010.1"/>
</dbReference>
<protein>
    <submittedName>
        <fullName evidence="3">Phasin family protein</fullName>
    </submittedName>
</protein>
<accession>A0ABV7G1W7</accession>
<dbReference type="Pfam" id="PF09361">
    <property type="entry name" value="Phasin_2"/>
    <property type="match status" value="1"/>
</dbReference>
<evidence type="ECO:0000313" key="3">
    <source>
        <dbReference type="EMBL" id="MFC3125848.1"/>
    </source>
</evidence>
<proteinExistence type="predicted"/>
<evidence type="ECO:0000256" key="1">
    <source>
        <dbReference type="SAM" id="MobiDB-lite"/>
    </source>
</evidence>
<name>A0ABV7G1W7_9PROT</name>
<dbReference type="Proteomes" id="UP001595593">
    <property type="component" value="Unassembled WGS sequence"/>
</dbReference>
<organism evidence="3 4">
    <name type="scientific">Teichococcus globiformis</name>
    <dbReference type="NCBI Taxonomy" id="2307229"/>
    <lineage>
        <taxon>Bacteria</taxon>
        <taxon>Pseudomonadati</taxon>
        <taxon>Pseudomonadota</taxon>
        <taxon>Alphaproteobacteria</taxon>
        <taxon>Acetobacterales</taxon>
        <taxon>Roseomonadaceae</taxon>
        <taxon>Roseomonas</taxon>
    </lineage>
</organism>
<feature type="region of interest" description="Disordered" evidence="1">
    <location>
        <begin position="1"/>
        <end position="59"/>
    </location>
</feature>
<dbReference type="EMBL" id="JBHRTN010000010">
    <property type="protein sequence ID" value="MFC3125848.1"/>
    <property type="molecule type" value="Genomic_DNA"/>
</dbReference>